<dbReference type="GO" id="GO:0019380">
    <property type="term" value="P:3-phenylpropionate catabolic process"/>
    <property type="evidence" value="ECO:0007669"/>
    <property type="project" value="TreeGrafter"/>
</dbReference>
<name>A1WLK5_VEREI</name>
<protein>
    <submittedName>
        <fullName evidence="3">Aromatic-ring-hydroxylating dioxygenase, beta subunit</fullName>
    </submittedName>
</protein>
<dbReference type="Pfam" id="PF00866">
    <property type="entry name" value="Ring_hydroxyl_B"/>
    <property type="match status" value="1"/>
</dbReference>
<evidence type="ECO:0000256" key="1">
    <source>
        <dbReference type="ARBA" id="ARBA00009570"/>
    </source>
</evidence>
<proteinExistence type="inferred from homology"/>
<dbReference type="eggNOG" id="COG5517">
    <property type="taxonomic scope" value="Bacteria"/>
</dbReference>
<dbReference type="PANTHER" id="PTHR41534:SF2">
    <property type="entry name" value="3-PHENYLPROPIONATE_CINNAMIC ACID DIOXYGENASE SUBUNIT BETA"/>
    <property type="match status" value="1"/>
</dbReference>
<organism evidence="3 4">
    <name type="scientific">Verminephrobacter eiseniae (strain EF01-2)</name>
    <dbReference type="NCBI Taxonomy" id="391735"/>
    <lineage>
        <taxon>Bacteria</taxon>
        <taxon>Pseudomonadati</taxon>
        <taxon>Pseudomonadota</taxon>
        <taxon>Betaproteobacteria</taxon>
        <taxon>Burkholderiales</taxon>
        <taxon>Comamonadaceae</taxon>
        <taxon>Verminephrobacter</taxon>
    </lineage>
</organism>
<keyword evidence="3" id="KW-0223">Dioxygenase</keyword>
<evidence type="ECO:0000256" key="2">
    <source>
        <dbReference type="ARBA" id="ARBA00023002"/>
    </source>
</evidence>
<evidence type="ECO:0000313" key="4">
    <source>
        <dbReference type="Proteomes" id="UP000000374"/>
    </source>
</evidence>
<sequence length="254" mass="27608">MDSPASNPSGLALPGSGILCRVLSICACFRMRGDVVCKGMRQARAVSWTGRSASLTPERAPAAQLAAPLVRSCPLSSRTRPFNMNNLLNPEAVALHLDVTGFLYQEARLLDEAHYAEWLELLEPQVLVRLCSREVIDAASTPVAVPLLDENRASLEAHVYLLSQSSLSIAENPHSFTRRLVSNVMVAAGTAADSVHVRSHQLVHRICGRSTVPIVLTITRDDVLGRHDGRWRLRSREAVMNGATVGANNLTALF</sequence>
<dbReference type="STRING" id="391735.Veis_2772"/>
<keyword evidence="4" id="KW-1185">Reference proteome</keyword>
<dbReference type="GO" id="GO:0051213">
    <property type="term" value="F:dioxygenase activity"/>
    <property type="evidence" value="ECO:0007669"/>
    <property type="project" value="UniProtKB-KW"/>
</dbReference>
<dbReference type="PANTHER" id="PTHR41534">
    <property type="entry name" value="BLR3401 PROTEIN"/>
    <property type="match status" value="1"/>
</dbReference>
<dbReference type="OrthoDB" id="7062869at2"/>
<dbReference type="HOGENOM" id="CLU_1093919_0_0_4"/>
<dbReference type="AlphaFoldDB" id="A1WLK5"/>
<dbReference type="SUPFAM" id="SSF54427">
    <property type="entry name" value="NTF2-like"/>
    <property type="match status" value="1"/>
</dbReference>
<dbReference type="EMBL" id="CP000542">
    <property type="protein sequence ID" value="ABM58512.1"/>
    <property type="molecule type" value="Genomic_DNA"/>
</dbReference>
<evidence type="ECO:0000313" key="3">
    <source>
        <dbReference type="EMBL" id="ABM58512.1"/>
    </source>
</evidence>
<accession>A1WLK5</accession>
<dbReference type="KEGG" id="vei:Veis_2772"/>
<comment type="similarity">
    <text evidence="1">Belongs to the bacterial ring-hydroxylating dioxygenase beta subunit family.</text>
</comment>
<keyword evidence="2" id="KW-0560">Oxidoreductase</keyword>
<dbReference type="Gene3D" id="3.10.450.50">
    <property type="match status" value="1"/>
</dbReference>
<reference evidence="4" key="1">
    <citation type="submission" date="2006-12" db="EMBL/GenBank/DDBJ databases">
        <title>Complete sequence of chromosome 1 of Verminephrobacter eiseniae EF01-2.</title>
        <authorList>
            <person name="Copeland A."/>
            <person name="Lucas S."/>
            <person name="Lapidus A."/>
            <person name="Barry K."/>
            <person name="Detter J.C."/>
            <person name="Glavina del Rio T."/>
            <person name="Dalin E."/>
            <person name="Tice H."/>
            <person name="Pitluck S."/>
            <person name="Chertkov O."/>
            <person name="Brettin T."/>
            <person name="Bruce D."/>
            <person name="Han C."/>
            <person name="Tapia R."/>
            <person name="Gilna P."/>
            <person name="Schmutz J."/>
            <person name="Larimer F."/>
            <person name="Land M."/>
            <person name="Hauser L."/>
            <person name="Kyrpides N."/>
            <person name="Kim E."/>
            <person name="Stahl D."/>
            <person name="Richardson P."/>
        </authorList>
    </citation>
    <scope>NUCLEOTIDE SEQUENCE [LARGE SCALE GENOMIC DNA]</scope>
    <source>
        <strain evidence="4">EF01-2</strain>
    </source>
</reference>
<dbReference type="InterPro" id="IPR032710">
    <property type="entry name" value="NTF2-like_dom_sf"/>
</dbReference>
<dbReference type="Proteomes" id="UP000000374">
    <property type="component" value="Chromosome"/>
</dbReference>
<dbReference type="InterPro" id="IPR000391">
    <property type="entry name" value="Rng_hydr_dOase-bsu"/>
</dbReference>
<gene>
    <name evidence="3" type="ordered locus">Veis_2772</name>
</gene>